<gene>
    <name evidence="9" type="ORF">QBC38DRAFT_472426</name>
</gene>
<feature type="region of interest" description="Disordered" evidence="6">
    <location>
        <begin position="351"/>
        <end position="393"/>
    </location>
</feature>
<accession>A0AAN7BU17</accession>
<keyword evidence="3" id="KW-0539">Nucleus</keyword>
<dbReference type="AlphaFoldDB" id="A0AAN7BU17"/>
<reference evidence="9" key="1">
    <citation type="journal article" date="2023" name="Mol. Phylogenet. Evol.">
        <title>Genome-scale phylogeny and comparative genomics of the fungal order Sordariales.</title>
        <authorList>
            <person name="Hensen N."/>
            <person name="Bonometti L."/>
            <person name="Westerberg I."/>
            <person name="Brannstrom I.O."/>
            <person name="Guillou S."/>
            <person name="Cros-Aarteil S."/>
            <person name="Calhoun S."/>
            <person name="Haridas S."/>
            <person name="Kuo A."/>
            <person name="Mondo S."/>
            <person name="Pangilinan J."/>
            <person name="Riley R."/>
            <person name="LaButti K."/>
            <person name="Andreopoulos B."/>
            <person name="Lipzen A."/>
            <person name="Chen C."/>
            <person name="Yan M."/>
            <person name="Daum C."/>
            <person name="Ng V."/>
            <person name="Clum A."/>
            <person name="Steindorff A."/>
            <person name="Ohm R.A."/>
            <person name="Martin F."/>
            <person name="Silar P."/>
            <person name="Natvig D.O."/>
            <person name="Lalanne C."/>
            <person name="Gautier V."/>
            <person name="Ament-Velasquez S.L."/>
            <person name="Kruys A."/>
            <person name="Hutchinson M.I."/>
            <person name="Powell A.J."/>
            <person name="Barry K."/>
            <person name="Miller A.N."/>
            <person name="Grigoriev I.V."/>
            <person name="Debuchy R."/>
            <person name="Gladieux P."/>
            <person name="Hiltunen Thoren M."/>
            <person name="Johannesson H."/>
        </authorList>
    </citation>
    <scope>NUCLEOTIDE SEQUENCE</scope>
    <source>
        <strain evidence="9">CBS 990.96</strain>
    </source>
</reference>
<dbReference type="Pfam" id="PF17745">
    <property type="entry name" value="Ydr279_N"/>
    <property type="match status" value="1"/>
</dbReference>
<sequence length="415" mass="45699">MARTRSTKPAATGKTASTDKTATTTSASSLYTLPDPPTNPPKLFILPKSATPEARIITLQNPRYSKPTRYLVCPSTGFYEFTKVTTPSPSANPRSWLLTPPTLSPESSSTTIQSPDLFLATPFDPLFLLLPALSTPGQRMFLSPDDHLDALPNPDRHLSEILTWEPTRKLIEQRMAVICDTVEAGDETMYRLNEQKLLSEITSKAKKMAEFLSQSMDEKFVRKALEAPVMGIKSAQAPPTEESKEGTPASGTTATTDSQSTLVSSKDSQLSTASTAITTPDSEVEIISSAIVASPQVISLQRLRVYFNFICSSYISPSISSTLKTLFSSANDFKPLDEYLDQLTKLKQEAAASRSNDFAGKRTRDEEDDEKAEKKRKMEAEEKVKKANQSRGVKKLAKVNTTGMKKMSEFFKKKV</sequence>
<dbReference type="InterPro" id="IPR019024">
    <property type="entry name" value="RNase_H2_suB_wHTH"/>
</dbReference>
<dbReference type="InterPro" id="IPR040456">
    <property type="entry name" value="RNase_H2_suB"/>
</dbReference>
<dbReference type="EMBL" id="MU865308">
    <property type="protein sequence ID" value="KAK4229451.1"/>
    <property type="molecule type" value="Genomic_DNA"/>
</dbReference>
<feature type="region of interest" description="Disordered" evidence="6">
    <location>
        <begin position="232"/>
        <end position="275"/>
    </location>
</feature>
<evidence type="ECO:0000259" key="7">
    <source>
        <dbReference type="Pfam" id="PF09468"/>
    </source>
</evidence>
<evidence type="ECO:0000256" key="4">
    <source>
        <dbReference type="ARBA" id="ARBA00024778"/>
    </source>
</evidence>
<evidence type="ECO:0000256" key="5">
    <source>
        <dbReference type="ARBA" id="ARBA00033464"/>
    </source>
</evidence>
<feature type="domain" description="Rnh202 triple barrel" evidence="8">
    <location>
        <begin position="45"/>
        <end position="124"/>
    </location>
</feature>
<reference evidence="9" key="2">
    <citation type="submission" date="2023-05" db="EMBL/GenBank/DDBJ databases">
        <authorList>
            <consortium name="Lawrence Berkeley National Laboratory"/>
            <person name="Steindorff A."/>
            <person name="Hensen N."/>
            <person name="Bonometti L."/>
            <person name="Westerberg I."/>
            <person name="Brannstrom I.O."/>
            <person name="Guillou S."/>
            <person name="Cros-Aarteil S."/>
            <person name="Calhoun S."/>
            <person name="Haridas S."/>
            <person name="Kuo A."/>
            <person name="Mondo S."/>
            <person name="Pangilinan J."/>
            <person name="Riley R."/>
            <person name="Labutti K."/>
            <person name="Andreopoulos B."/>
            <person name="Lipzen A."/>
            <person name="Chen C."/>
            <person name="Yanf M."/>
            <person name="Daum C."/>
            <person name="Ng V."/>
            <person name="Clum A."/>
            <person name="Ohm R."/>
            <person name="Martin F."/>
            <person name="Silar P."/>
            <person name="Natvig D."/>
            <person name="Lalanne C."/>
            <person name="Gautier V."/>
            <person name="Ament-Velasquez S.L."/>
            <person name="Kruys A."/>
            <person name="Hutchinson M.I."/>
            <person name="Powell A.J."/>
            <person name="Barry K."/>
            <person name="Miller A.N."/>
            <person name="Grigoriev I.V."/>
            <person name="Debuchy R."/>
            <person name="Gladieux P."/>
            <person name="Thoren M.H."/>
            <person name="Johannesson H."/>
        </authorList>
    </citation>
    <scope>NUCLEOTIDE SEQUENCE</scope>
    <source>
        <strain evidence="9">CBS 990.96</strain>
    </source>
</reference>
<keyword evidence="10" id="KW-1185">Reference proteome</keyword>
<protein>
    <recommendedName>
        <fullName evidence="2">Ribonuclease H2 subunit B</fullName>
    </recommendedName>
    <alternativeName>
        <fullName evidence="5">Ribonuclease HI subunit B</fullName>
    </alternativeName>
</protein>
<dbReference type="Gene3D" id="1.10.20.120">
    <property type="match status" value="1"/>
</dbReference>
<organism evidence="9 10">
    <name type="scientific">Podospora fimiseda</name>
    <dbReference type="NCBI Taxonomy" id="252190"/>
    <lineage>
        <taxon>Eukaryota</taxon>
        <taxon>Fungi</taxon>
        <taxon>Dikarya</taxon>
        <taxon>Ascomycota</taxon>
        <taxon>Pezizomycotina</taxon>
        <taxon>Sordariomycetes</taxon>
        <taxon>Sordariomycetidae</taxon>
        <taxon>Sordariales</taxon>
        <taxon>Podosporaceae</taxon>
        <taxon>Podospora</taxon>
    </lineage>
</organism>
<dbReference type="CDD" id="cd09270">
    <property type="entry name" value="RNase_H2-B"/>
    <property type="match status" value="1"/>
</dbReference>
<comment type="subcellular location">
    <subcellularLocation>
        <location evidence="1">Nucleus</location>
    </subcellularLocation>
</comment>
<dbReference type="PANTHER" id="PTHR13383:SF11">
    <property type="entry name" value="RIBONUCLEASE H2 SUBUNIT B"/>
    <property type="match status" value="1"/>
</dbReference>
<evidence type="ECO:0000313" key="10">
    <source>
        <dbReference type="Proteomes" id="UP001301958"/>
    </source>
</evidence>
<proteinExistence type="predicted"/>
<dbReference type="PANTHER" id="PTHR13383">
    <property type="entry name" value="RIBONUCLEASE H2 SUBUNIT B"/>
    <property type="match status" value="1"/>
</dbReference>
<evidence type="ECO:0000256" key="3">
    <source>
        <dbReference type="ARBA" id="ARBA00023242"/>
    </source>
</evidence>
<dbReference type="GO" id="GO:0006401">
    <property type="term" value="P:RNA catabolic process"/>
    <property type="evidence" value="ECO:0007669"/>
    <property type="project" value="TreeGrafter"/>
</dbReference>
<name>A0AAN7BU17_9PEZI</name>
<feature type="compositionally biased region" description="Polar residues" evidence="6">
    <location>
        <begin position="249"/>
        <end position="275"/>
    </location>
</feature>
<evidence type="ECO:0000313" key="9">
    <source>
        <dbReference type="EMBL" id="KAK4229451.1"/>
    </source>
</evidence>
<dbReference type="Proteomes" id="UP001301958">
    <property type="component" value="Unassembled WGS sequence"/>
</dbReference>
<evidence type="ECO:0000256" key="2">
    <source>
        <dbReference type="ARBA" id="ARBA00019062"/>
    </source>
</evidence>
<evidence type="ECO:0000256" key="1">
    <source>
        <dbReference type="ARBA" id="ARBA00004123"/>
    </source>
</evidence>
<comment type="caution">
    <text evidence="9">The sequence shown here is derived from an EMBL/GenBank/DDBJ whole genome shotgun (WGS) entry which is preliminary data.</text>
</comment>
<feature type="domain" description="Ribonuclease H2 subunit B wHTH" evidence="7">
    <location>
        <begin position="127"/>
        <end position="324"/>
    </location>
</feature>
<comment type="function">
    <text evidence="4">Non catalytic subunit of RNase H2, an endonuclease that specifically degrades the RNA of RNA:DNA hybrids. Participates in DNA replication, possibly by mediating the removal of lagging-strand Okazaki fragment RNA primers during DNA replication. Mediates the excision of single ribonucleotides from DNA:RNA duplexes.</text>
</comment>
<dbReference type="InterPro" id="IPR041195">
    <property type="entry name" value="Rnh202_N"/>
</dbReference>
<evidence type="ECO:0000259" key="8">
    <source>
        <dbReference type="Pfam" id="PF17745"/>
    </source>
</evidence>
<feature type="region of interest" description="Disordered" evidence="6">
    <location>
        <begin position="1"/>
        <end position="40"/>
    </location>
</feature>
<dbReference type="GO" id="GO:0005654">
    <property type="term" value="C:nucleoplasm"/>
    <property type="evidence" value="ECO:0007669"/>
    <property type="project" value="TreeGrafter"/>
</dbReference>
<dbReference type="Pfam" id="PF09468">
    <property type="entry name" value="RNase_H2-Ydr279"/>
    <property type="match status" value="1"/>
</dbReference>
<feature type="compositionally biased region" description="Basic and acidic residues" evidence="6">
    <location>
        <begin position="359"/>
        <end position="385"/>
    </location>
</feature>
<dbReference type="GO" id="GO:0032299">
    <property type="term" value="C:ribonuclease H2 complex"/>
    <property type="evidence" value="ECO:0007669"/>
    <property type="project" value="InterPro"/>
</dbReference>
<evidence type="ECO:0000256" key="6">
    <source>
        <dbReference type="SAM" id="MobiDB-lite"/>
    </source>
</evidence>
<feature type="compositionally biased region" description="Low complexity" evidence="6">
    <location>
        <begin position="10"/>
        <end position="29"/>
    </location>
</feature>